<reference evidence="1 2" key="1">
    <citation type="submission" date="2018-09" db="EMBL/GenBank/DDBJ databases">
        <authorList>
            <person name="Grouzdev D.S."/>
            <person name="Krutkina M.S."/>
        </authorList>
    </citation>
    <scope>NUCLEOTIDE SEQUENCE [LARGE SCALE GENOMIC DNA]</scope>
    <source>
        <strain evidence="1 2">RmlP001</strain>
    </source>
</reference>
<evidence type="ECO:0000313" key="2">
    <source>
        <dbReference type="Proteomes" id="UP000289411"/>
    </source>
</evidence>
<protein>
    <submittedName>
        <fullName evidence="1">Uncharacterized protein</fullName>
    </submittedName>
</protein>
<dbReference type="Proteomes" id="UP000289411">
    <property type="component" value="Unassembled WGS sequence"/>
</dbReference>
<name>A0A4Q2R8B9_9HYPH</name>
<keyword evidence="2" id="KW-1185">Reference proteome</keyword>
<dbReference type="AlphaFoldDB" id="A0A4Q2R8B9"/>
<dbReference type="RefSeq" id="WP_129220696.1">
    <property type="nucleotide sequence ID" value="NZ_QYBC01000016.1"/>
</dbReference>
<sequence length="144" mass="16456">MRQAIRALAWPRVGGRIRIGSFFIGWHDWQSFRFGRLLPGAMDAEWEEDSGVWVFVYSPATIEGWEVPEGFSVKARRWGAIRRGFFAFDHEVWTRKLSPRLAAEIGEHKARIAARQTERGERAAYWAALEARADAPEQDAPQAA</sequence>
<comment type="caution">
    <text evidence="1">The sequence shown here is derived from an EMBL/GenBank/DDBJ whole genome shotgun (WGS) entry which is preliminary data.</text>
</comment>
<proteinExistence type="predicted"/>
<evidence type="ECO:0000313" key="1">
    <source>
        <dbReference type="EMBL" id="RYB03060.1"/>
    </source>
</evidence>
<reference evidence="1 2" key="2">
    <citation type="submission" date="2019-02" db="EMBL/GenBank/DDBJ databases">
        <title>'Lichenibacterium ramalinii' gen. nov. sp. nov., 'Lichenibacterium minor' gen. nov. sp. nov.</title>
        <authorList>
            <person name="Pankratov T."/>
        </authorList>
    </citation>
    <scope>NUCLEOTIDE SEQUENCE [LARGE SCALE GENOMIC DNA]</scope>
    <source>
        <strain evidence="1 2">RmlP001</strain>
    </source>
</reference>
<dbReference type="EMBL" id="QYBC01000016">
    <property type="protein sequence ID" value="RYB03060.1"/>
    <property type="molecule type" value="Genomic_DNA"/>
</dbReference>
<gene>
    <name evidence="1" type="ORF">D3272_18495</name>
</gene>
<organism evidence="1 2">
    <name type="scientific">Lichenibacterium ramalinae</name>
    <dbReference type="NCBI Taxonomy" id="2316527"/>
    <lineage>
        <taxon>Bacteria</taxon>
        <taxon>Pseudomonadati</taxon>
        <taxon>Pseudomonadota</taxon>
        <taxon>Alphaproteobacteria</taxon>
        <taxon>Hyphomicrobiales</taxon>
        <taxon>Lichenihabitantaceae</taxon>
        <taxon>Lichenibacterium</taxon>
    </lineage>
</organism>
<accession>A0A4Q2R8B9</accession>